<evidence type="ECO:0000313" key="1">
    <source>
        <dbReference type="EMBL" id="KOX78562.1"/>
    </source>
</evidence>
<reference evidence="1 2" key="1">
    <citation type="submission" date="2015-07" db="EMBL/GenBank/DDBJ databases">
        <title>The genome of Melipona quadrifasciata.</title>
        <authorList>
            <person name="Pan H."/>
            <person name="Kapheim K."/>
        </authorList>
    </citation>
    <scope>NUCLEOTIDE SEQUENCE [LARGE SCALE GENOMIC DNA]</scope>
    <source>
        <strain evidence="1">0111107301</strain>
        <tissue evidence="1">Whole body</tissue>
    </source>
</reference>
<keyword evidence="2" id="KW-1185">Reference proteome</keyword>
<dbReference type="AlphaFoldDB" id="A0A0N0BJ42"/>
<name>A0A0N0BJ42_9HYME</name>
<protein>
    <submittedName>
        <fullName evidence="1">Uncharacterized protein</fullName>
    </submittedName>
</protein>
<organism evidence="1 2">
    <name type="scientific">Melipona quadrifasciata</name>
    <dbReference type="NCBI Taxonomy" id="166423"/>
    <lineage>
        <taxon>Eukaryota</taxon>
        <taxon>Metazoa</taxon>
        <taxon>Ecdysozoa</taxon>
        <taxon>Arthropoda</taxon>
        <taxon>Hexapoda</taxon>
        <taxon>Insecta</taxon>
        <taxon>Pterygota</taxon>
        <taxon>Neoptera</taxon>
        <taxon>Endopterygota</taxon>
        <taxon>Hymenoptera</taxon>
        <taxon>Apocrita</taxon>
        <taxon>Aculeata</taxon>
        <taxon>Apoidea</taxon>
        <taxon>Anthophila</taxon>
        <taxon>Apidae</taxon>
        <taxon>Melipona</taxon>
    </lineage>
</organism>
<accession>A0A0N0BJ42</accession>
<sequence length="203" mass="23050">MTNLAILTVLVVFQCQLKKFIVKTAPFGLAILLDTYITSRYIKVHRSVIRNRNKNITKIDSEKERRKSQRYYYISSILLTFAPGTISEKSSKNLVSLHQGQSLLSDRLPHVCIFPTMFPSESSGENCPLRITFTAASCGFILVGIFGPPCTREKTVRLVYPSTIRLTERPRKVETEVGTVRQWQSTAVNCIIKHISFPNDPKQ</sequence>
<dbReference type="EMBL" id="KQ435721">
    <property type="protein sequence ID" value="KOX78562.1"/>
    <property type="molecule type" value="Genomic_DNA"/>
</dbReference>
<proteinExistence type="predicted"/>
<evidence type="ECO:0000313" key="2">
    <source>
        <dbReference type="Proteomes" id="UP000053105"/>
    </source>
</evidence>
<gene>
    <name evidence="1" type="ORF">WN51_10370</name>
</gene>
<dbReference type="Proteomes" id="UP000053105">
    <property type="component" value="Unassembled WGS sequence"/>
</dbReference>